<dbReference type="GO" id="GO:0005886">
    <property type="term" value="C:plasma membrane"/>
    <property type="evidence" value="ECO:0007669"/>
    <property type="project" value="TreeGrafter"/>
</dbReference>
<dbReference type="InterPro" id="IPR050256">
    <property type="entry name" value="Glycosyltransferase_2"/>
</dbReference>
<evidence type="ECO:0000256" key="4">
    <source>
        <dbReference type="ARBA" id="ARBA00022692"/>
    </source>
</evidence>
<feature type="transmembrane region" description="Helical" evidence="7">
    <location>
        <begin position="273"/>
        <end position="297"/>
    </location>
</feature>
<organism evidence="9 10">
    <name type="scientific">Ruminococcus flavefaciens 007c</name>
    <dbReference type="NCBI Taxonomy" id="1341157"/>
    <lineage>
        <taxon>Bacteria</taxon>
        <taxon>Bacillati</taxon>
        <taxon>Bacillota</taxon>
        <taxon>Clostridia</taxon>
        <taxon>Eubacteriales</taxon>
        <taxon>Oscillospiraceae</taxon>
        <taxon>Ruminococcus</taxon>
    </lineage>
</organism>
<keyword evidence="6 7" id="KW-0472">Membrane</keyword>
<dbReference type="AlphaFoldDB" id="W7UV72"/>
<protein>
    <submittedName>
        <fullName evidence="9">Bactoprenol glucosyl transferase</fullName>
    </submittedName>
</protein>
<dbReference type="SUPFAM" id="SSF53448">
    <property type="entry name" value="Nucleotide-diphospho-sugar transferases"/>
    <property type="match status" value="1"/>
</dbReference>
<keyword evidence="4 7" id="KW-0812">Transmembrane</keyword>
<dbReference type="EMBL" id="ATAX01000028">
    <property type="protein sequence ID" value="EWM52710.1"/>
    <property type="molecule type" value="Genomic_DNA"/>
</dbReference>
<comment type="subcellular location">
    <subcellularLocation>
        <location evidence="1">Membrane</location>
        <topology evidence="1">Multi-pass membrane protein</topology>
    </subcellularLocation>
</comment>
<evidence type="ECO:0000256" key="5">
    <source>
        <dbReference type="ARBA" id="ARBA00022989"/>
    </source>
</evidence>
<dbReference type="PANTHER" id="PTHR48090">
    <property type="entry name" value="UNDECAPRENYL-PHOSPHATE 4-DEOXY-4-FORMAMIDO-L-ARABINOSE TRANSFERASE-RELATED"/>
    <property type="match status" value="1"/>
</dbReference>
<evidence type="ECO:0000259" key="8">
    <source>
        <dbReference type="Pfam" id="PF00535"/>
    </source>
</evidence>
<dbReference type="PATRIC" id="fig|1341157.4.peg.2472"/>
<dbReference type="InterPro" id="IPR001173">
    <property type="entry name" value="Glyco_trans_2-like"/>
</dbReference>
<dbReference type="Proteomes" id="UP000019365">
    <property type="component" value="Unassembled WGS sequence"/>
</dbReference>
<evidence type="ECO:0000256" key="7">
    <source>
        <dbReference type="SAM" id="Phobius"/>
    </source>
</evidence>
<dbReference type="OrthoDB" id="9807778at2"/>
<feature type="domain" description="Glycosyltransferase 2-like" evidence="8">
    <location>
        <begin position="10"/>
        <end position="179"/>
    </location>
</feature>
<keyword evidence="5 7" id="KW-1133">Transmembrane helix</keyword>
<keyword evidence="3 9" id="KW-0808">Transferase</keyword>
<gene>
    <name evidence="9" type="ORF">RF007C_15365</name>
</gene>
<evidence type="ECO:0000313" key="9">
    <source>
        <dbReference type="EMBL" id="EWM52710.1"/>
    </source>
</evidence>
<evidence type="ECO:0000256" key="1">
    <source>
        <dbReference type="ARBA" id="ARBA00004141"/>
    </source>
</evidence>
<evidence type="ECO:0000313" key="10">
    <source>
        <dbReference type="Proteomes" id="UP000019365"/>
    </source>
</evidence>
<keyword evidence="10" id="KW-1185">Reference proteome</keyword>
<dbReference type="Pfam" id="PF00535">
    <property type="entry name" value="Glycos_transf_2"/>
    <property type="match status" value="1"/>
</dbReference>
<reference evidence="9 10" key="1">
    <citation type="journal article" date="2014" name="PLoS ONE">
        <title>Rumen cellulosomics: divergent fiber-degrading strategies revealed by comparative genome-wide analysis of six ruminococcal strains.</title>
        <authorList>
            <person name="Dassa B."/>
            <person name="Borovok I."/>
            <person name="Ruimy-Israeli V."/>
            <person name="Lamed R."/>
            <person name="Flint H.J."/>
            <person name="Duncan S.H."/>
            <person name="Henrissat B."/>
            <person name="Coutinho P."/>
            <person name="Morrison M."/>
            <person name="Mosoni P."/>
            <person name="Yeoman C.J."/>
            <person name="White B.A."/>
            <person name="Bayer E.A."/>
        </authorList>
    </citation>
    <scope>NUCLEOTIDE SEQUENCE [LARGE SCALE GENOMIC DNA]</scope>
    <source>
        <strain evidence="9 10">007c</strain>
    </source>
</reference>
<dbReference type="CDD" id="cd04187">
    <property type="entry name" value="DPM1_like_bac"/>
    <property type="match status" value="1"/>
</dbReference>
<evidence type="ECO:0000256" key="3">
    <source>
        <dbReference type="ARBA" id="ARBA00022679"/>
    </source>
</evidence>
<dbReference type="InterPro" id="IPR029044">
    <property type="entry name" value="Nucleotide-diphossugar_trans"/>
</dbReference>
<accession>W7UV72</accession>
<evidence type="ECO:0000256" key="2">
    <source>
        <dbReference type="ARBA" id="ARBA00022676"/>
    </source>
</evidence>
<proteinExistence type="predicted"/>
<name>W7UV72_RUMFL</name>
<dbReference type="RefSeq" id="WP_037300177.1">
    <property type="nucleotide sequence ID" value="NZ_ATAX01000028.1"/>
</dbReference>
<dbReference type="Gene3D" id="3.90.550.10">
    <property type="entry name" value="Spore Coat Polysaccharide Biosynthesis Protein SpsA, Chain A"/>
    <property type="match status" value="1"/>
</dbReference>
<dbReference type="eggNOG" id="COG0463">
    <property type="taxonomic scope" value="Bacteria"/>
</dbReference>
<comment type="caution">
    <text evidence="9">The sequence shown here is derived from an EMBL/GenBank/DDBJ whole genome shotgun (WGS) entry which is preliminary data.</text>
</comment>
<evidence type="ECO:0000256" key="6">
    <source>
        <dbReference type="ARBA" id="ARBA00023136"/>
    </source>
</evidence>
<dbReference type="GO" id="GO:0016757">
    <property type="term" value="F:glycosyltransferase activity"/>
    <property type="evidence" value="ECO:0007669"/>
    <property type="project" value="UniProtKB-KW"/>
</dbReference>
<dbReference type="PANTHER" id="PTHR48090:SF1">
    <property type="entry name" value="PROPHAGE BACTOPRENOL GLUCOSYL TRANSFERASE HOMOLOG"/>
    <property type="match status" value="1"/>
</dbReference>
<keyword evidence="2" id="KW-0328">Glycosyltransferase</keyword>
<sequence>MNQPEILYMVVPCYNEQEVLRETAEQLKNKYSALMSEGLISRESRIVFVNDGSKDQTWGIIKELHEKAPELYSGIDLAHNSGHQNAVLAGLMTVKDICDMCITMDADLQDDVNTIDEMVKKYYEGNQVVYGVRSARDTDTFFKKFTAESFYKFMKLMGADVVYNHADFRLMSRRVLQELANFKEVNLFLRGMVPLIGFQNCKVYYERHERLAGESKYPLKKMLAFAVNGITSFSTKPLKLITTLGFVMSVASILAFIWAFIAKIGGFTEHGWSSTMCSIWLIGGLQLFCLGIIGEYIGKIYAEVKQRPRYIIAEFLNDAENKQEKN</sequence>
<feature type="transmembrane region" description="Helical" evidence="7">
    <location>
        <begin position="240"/>
        <end position="261"/>
    </location>
</feature>